<dbReference type="PANTHER" id="PTHR12697">
    <property type="entry name" value="PBS LYASE HEAT-LIKE PROTEIN"/>
    <property type="match status" value="1"/>
</dbReference>
<accession>A0A7S8E6I1</accession>
<dbReference type="SMART" id="SM00567">
    <property type="entry name" value="EZ_HEAT"/>
    <property type="match status" value="3"/>
</dbReference>
<organism evidence="1 2">
    <name type="scientific">Phototrophicus methaneseepsis</name>
    <dbReference type="NCBI Taxonomy" id="2710758"/>
    <lineage>
        <taxon>Bacteria</taxon>
        <taxon>Bacillati</taxon>
        <taxon>Chloroflexota</taxon>
        <taxon>Candidatus Thermofontia</taxon>
        <taxon>Phototrophicales</taxon>
        <taxon>Phototrophicaceae</taxon>
        <taxon>Phototrophicus</taxon>
    </lineage>
</organism>
<dbReference type="InterPro" id="IPR016024">
    <property type="entry name" value="ARM-type_fold"/>
</dbReference>
<dbReference type="EMBL" id="CP062983">
    <property type="protein sequence ID" value="QPC81230.1"/>
    <property type="molecule type" value="Genomic_DNA"/>
</dbReference>
<proteinExistence type="predicted"/>
<dbReference type="KEGG" id="pmet:G4Y79_16135"/>
<dbReference type="Pfam" id="PF13646">
    <property type="entry name" value="HEAT_2"/>
    <property type="match status" value="1"/>
</dbReference>
<dbReference type="Gene3D" id="1.25.10.10">
    <property type="entry name" value="Leucine-rich Repeat Variant"/>
    <property type="match status" value="1"/>
</dbReference>
<dbReference type="PANTHER" id="PTHR12697:SF5">
    <property type="entry name" value="DEOXYHYPUSINE HYDROXYLASE"/>
    <property type="match status" value="1"/>
</dbReference>
<sequence>MNAPFQYTQDDADAYPTFEEALQQIGNEEGHMPDPDSLYGLSGLTDTQLMDFQRAWDSLGMTQKHVLLQMMVDVSDSNQDMDFERIGILAMSDADAQIRQVALELLSESETFETLHVLMHALSHDESLLVRSGAGRALGNFVLLGELGKIRERHVEPVLQRLFQLLEDRQESVLLRSAALESISNSSHTNVMTHINEAYRSDDPDLHLSSVIAMGHTCDDRWADIILEELENNDEAVRVAAARAAGELQIEEAVPALIRIYNEGDSEARMTVAWSLGEIGGREAMRLLEHALEDAEEADDVILMDIIDDAIGNASLLSGDLMLGDFDMPTDD</sequence>
<evidence type="ECO:0000313" key="2">
    <source>
        <dbReference type="Proteomes" id="UP000594468"/>
    </source>
</evidence>
<dbReference type="InterPro" id="IPR011989">
    <property type="entry name" value="ARM-like"/>
</dbReference>
<protein>
    <submittedName>
        <fullName evidence="1">HEAT repeat domain-containing protein</fullName>
    </submittedName>
</protein>
<dbReference type="GO" id="GO:0016491">
    <property type="term" value="F:oxidoreductase activity"/>
    <property type="evidence" value="ECO:0007669"/>
    <property type="project" value="TreeGrafter"/>
</dbReference>
<name>A0A7S8E6I1_9CHLR</name>
<evidence type="ECO:0000313" key="1">
    <source>
        <dbReference type="EMBL" id="QPC81230.1"/>
    </source>
</evidence>
<reference evidence="1 2" key="1">
    <citation type="submission" date="2020-02" db="EMBL/GenBank/DDBJ databases">
        <authorList>
            <person name="Zheng R.K."/>
            <person name="Sun C.M."/>
        </authorList>
    </citation>
    <scope>NUCLEOTIDE SEQUENCE [LARGE SCALE GENOMIC DNA]</scope>
    <source>
        <strain evidence="2">rifampicinis</strain>
    </source>
</reference>
<dbReference type="InterPro" id="IPR004155">
    <property type="entry name" value="PBS_lyase_HEAT"/>
</dbReference>
<dbReference type="RefSeq" id="WP_195169303.1">
    <property type="nucleotide sequence ID" value="NZ_CP062983.1"/>
</dbReference>
<dbReference type="AlphaFoldDB" id="A0A7S8E6I1"/>
<dbReference type="SUPFAM" id="SSF48371">
    <property type="entry name" value="ARM repeat"/>
    <property type="match status" value="1"/>
</dbReference>
<keyword evidence="2" id="KW-1185">Reference proteome</keyword>
<dbReference type="Proteomes" id="UP000594468">
    <property type="component" value="Chromosome"/>
</dbReference>
<gene>
    <name evidence="1" type="ORF">G4Y79_16135</name>
</gene>